<evidence type="ECO:0000256" key="4">
    <source>
        <dbReference type="ARBA" id="ARBA00023128"/>
    </source>
</evidence>
<comment type="similarity">
    <text evidence="2 9">Belongs to the universal ribosomal protein uS5 family.</text>
</comment>
<dbReference type="FunFam" id="3.30.160.20:FF:000022">
    <property type="entry name" value="28S ribosomal protein S5, mitochondrial"/>
    <property type="match status" value="1"/>
</dbReference>
<dbReference type="InterPro" id="IPR014721">
    <property type="entry name" value="Ribsml_uS5_D2-typ_fold_subgr"/>
</dbReference>
<name>A0A2T9YBF8_9FUNG</name>
<dbReference type="GO" id="GO:0005743">
    <property type="term" value="C:mitochondrial inner membrane"/>
    <property type="evidence" value="ECO:0007669"/>
    <property type="project" value="UniProtKB-ARBA"/>
</dbReference>
<dbReference type="PROSITE" id="PS00585">
    <property type="entry name" value="RIBOSOMAL_S5"/>
    <property type="match status" value="1"/>
</dbReference>
<organism evidence="11 12">
    <name type="scientific">Furculomyces boomerangus</name>
    <dbReference type="NCBI Taxonomy" id="61424"/>
    <lineage>
        <taxon>Eukaryota</taxon>
        <taxon>Fungi</taxon>
        <taxon>Fungi incertae sedis</taxon>
        <taxon>Zoopagomycota</taxon>
        <taxon>Kickxellomycotina</taxon>
        <taxon>Harpellomycetes</taxon>
        <taxon>Harpellales</taxon>
        <taxon>Harpellaceae</taxon>
        <taxon>Furculomyces</taxon>
    </lineage>
</organism>
<dbReference type="InterPro" id="IPR013810">
    <property type="entry name" value="Ribosomal_uS5_N"/>
</dbReference>
<dbReference type="Gene3D" id="3.30.230.10">
    <property type="match status" value="1"/>
</dbReference>
<dbReference type="InterPro" id="IPR000851">
    <property type="entry name" value="Ribosomal_uS5"/>
</dbReference>
<dbReference type="Pfam" id="PF00333">
    <property type="entry name" value="Ribosomal_S5"/>
    <property type="match status" value="1"/>
</dbReference>
<keyword evidence="5 8" id="KW-0687">Ribonucleoprotein</keyword>
<evidence type="ECO:0000259" key="10">
    <source>
        <dbReference type="PROSITE" id="PS50881"/>
    </source>
</evidence>
<dbReference type="STRING" id="61424.A0A2T9YBF8"/>
<dbReference type="GO" id="GO:0006412">
    <property type="term" value="P:translation"/>
    <property type="evidence" value="ECO:0007669"/>
    <property type="project" value="InterPro"/>
</dbReference>
<protein>
    <recommendedName>
        <fullName evidence="6">Small ribosomal subunit protein uS5m</fullName>
    </recommendedName>
    <alternativeName>
        <fullName evidence="7">28S ribosomal protein S5, mitochondrial</fullName>
    </alternativeName>
</protein>
<dbReference type="InterPro" id="IPR020568">
    <property type="entry name" value="Ribosomal_Su5_D2-typ_SF"/>
</dbReference>
<dbReference type="InterPro" id="IPR018192">
    <property type="entry name" value="Ribosomal_uS5_N_CS"/>
</dbReference>
<evidence type="ECO:0000256" key="7">
    <source>
        <dbReference type="ARBA" id="ARBA00041606"/>
    </source>
</evidence>
<dbReference type="SUPFAM" id="SSF54211">
    <property type="entry name" value="Ribosomal protein S5 domain 2-like"/>
    <property type="match status" value="1"/>
</dbReference>
<dbReference type="OrthoDB" id="309483at2759"/>
<comment type="subcellular location">
    <subcellularLocation>
        <location evidence="1">Mitochondrion</location>
    </subcellularLocation>
</comment>
<evidence type="ECO:0000313" key="11">
    <source>
        <dbReference type="EMBL" id="PVU89667.1"/>
    </source>
</evidence>
<dbReference type="GO" id="GO:0005763">
    <property type="term" value="C:mitochondrial small ribosomal subunit"/>
    <property type="evidence" value="ECO:0007669"/>
    <property type="project" value="UniProtKB-ARBA"/>
</dbReference>
<evidence type="ECO:0000256" key="3">
    <source>
        <dbReference type="ARBA" id="ARBA00022980"/>
    </source>
</evidence>
<dbReference type="GO" id="GO:0003735">
    <property type="term" value="F:structural constituent of ribosome"/>
    <property type="evidence" value="ECO:0007669"/>
    <property type="project" value="UniProtKB-UniRule"/>
</dbReference>
<keyword evidence="4" id="KW-0496">Mitochondrion</keyword>
<evidence type="ECO:0000256" key="5">
    <source>
        <dbReference type="ARBA" id="ARBA00023274"/>
    </source>
</evidence>
<evidence type="ECO:0000256" key="1">
    <source>
        <dbReference type="ARBA" id="ARBA00004173"/>
    </source>
</evidence>
<reference evidence="11 12" key="1">
    <citation type="journal article" date="2018" name="MBio">
        <title>Comparative Genomics Reveals the Core Gene Toolbox for the Fungus-Insect Symbiosis.</title>
        <authorList>
            <person name="Wang Y."/>
            <person name="Stata M."/>
            <person name="Wang W."/>
            <person name="Stajich J.E."/>
            <person name="White M.M."/>
            <person name="Moncalvo J.M."/>
        </authorList>
    </citation>
    <scope>NUCLEOTIDE SEQUENCE [LARGE SCALE GENOMIC DNA]</scope>
    <source>
        <strain evidence="11 12">AUS-77-4</strain>
    </source>
</reference>
<keyword evidence="12" id="KW-1185">Reference proteome</keyword>
<evidence type="ECO:0000256" key="8">
    <source>
        <dbReference type="PROSITE-ProRule" id="PRU00268"/>
    </source>
</evidence>
<dbReference type="PANTHER" id="PTHR48277:SF1">
    <property type="entry name" value="MITOCHONDRIAL RIBOSOMAL PROTEIN S5"/>
    <property type="match status" value="1"/>
</dbReference>
<dbReference type="Proteomes" id="UP000245699">
    <property type="component" value="Unassembled WGS sequence"/>
</dbReference>
<proteinExistence type="inferred from homology"/>
<accession>A0A2T9YBF8</accession>
<dbReference type="InterPro" id="IPR005324">
    <property type="entry name" value="Ribosomal_uS5_C"/>
</dbReference>
<gene>
    <name evidence="11" type="ORF">BB559_004998</name>
</gene>
<dbReference type="PROSITE" id="PS50881">
    <property type="entry name" value="S5_DSRBD"/>
    <property type="match status" value="1"/>
</dbReference>
<sequence length="271" mass="30989">MIPKSEAERFPDLSKLDPVYDDVVENKSVIDLWRKQLLKEKQISMVTDLNQQSIENDLNKKHGISYPKAPYRIPIEESVVPYSELVPMGDELIWSKDLGISFEDFRNLTKKVILMRRTVQMTRKGKIPSMTVLVVVGNCRGGAGYGEGKDLEAPKAIIKATRKAIKNMIYFPRYDNRTIHHDIYHKFKASKLFFWARRPGFGVKVNPVIHEICKCIGIEDLSGKCRGSRNPLNVVKGTFEALSKQRIPEDIARARGIKMIDVQHVYYGSPK</sequence>
<evidence type="ECO:0000313" key="12">
    <source>
        <dbReference type="Proteomes" id="UP000245699"/>
    </source>
</evidence>
<keyword evidence="3 8" id="KW-0689">Ribosomal protein</keyword>
<dbReference type="Pfam" id="PF03719">
    <property type="entry name" value="Ribosomal_S5_C"/>
    <property type="match status" value="1"/>
</dbReference>
<evidence type="ECO:0000256" key="9">
    <source>
        <dbReference type="RuleBase" id="RU003823"/>
    </source>
</evidence>
<evidence type="ECO:0000256" key="6">
    <source>
        <dbReference type="ARBA" id="ARBA00039335"/>
    </source>
</evidence>
<evidence type="ECO:0000256" key="2">
    <source>
        <dbReference type="ARBA" id="ARBA00008945"/>
    </source>
</evidence>
<comment type="caution">
    <text evidence="11">The sequence shown here is derived from an EMBL/GenBank/DDBJ whole genome shotgun (WGS) entry which is preliminary data.</text>
</comment>
<dbReference type="SUPFAM" id="SSF54768">
    <property type="entry name" value="dsRNA-binding domain-like"/>
    <property type="match status" value="1"/>
</dbReference>
<dbReference type="AlphaFoldDB" id="A0A2T9YBF8"/>
<dbReference type="EMBL" id="MBFT01000529">
    <property type="protein sequence ID" value="PVU89667.1"/>
    <property type="molecule type" value="Genomic_DNA"/>
</dbReference>
<dbReference type="PANTHER" id="PTHR48277">
    <property type="entry name" value="MITOCHONDRIAL RIBOSOMAL PROTEIN S5"/>
    <property type="match status" value="1"/>
</dbReference>
<dbReference type="GO" id="GO:0003723">
    <property type="term" value="F:RNA binding"/>
    <property type="evidence" value="ECO:0007669"/>
    <property type="project" value="InterPro"/>
</dbReference>
<dbReference type="FunFam" id="3.30.230.10:FF:000002">
    <property type="entry name" value="30S ribosomal protein S5"/>
    <property type="match status" value="1"/>
</dbReference>
<feature type="domain" description="S5 DRBM" evidence="10">
    <location>
        <begin position="108"/>
        <end position="171"/>
    </location>
</feature>
<dbReference type="Gene3D" id="3.30.160.20">
    <property type="match status" value="1"/>
</dbReference>